<sequence>MGMLSSVLYGMIAFQVINKQIRKASSNDSKKTLSFNGKLDVRQNINGRLRIYSDFFKVEEQSHNIAIQLSKVDGIENVGFNSTIGSMLIIYNPEKIKGDLLISAIIRLTGIDNEISNDTSLISKEIRLAHNSLNYGILEKTKGLVDINTMIPIIFILLALREYMRTKSLGSPKPITLLYWAYNTLGLGRPVI</sequence>
<accession>A0ABS4KHX9</accession>
<evidence type="ECO:0000313" key="1">
    <source>
        <dbReference type="EMBL" id="MBP2026224.1"/>
    </source>
</evidence>
<gene>
    <name evidence="1" type="ORF">J2Z35_000013</name>
</gene>
<protein>
    <submittedName>
        <fullName evidence="1">Uncharacterized protein</fullName>
    </submittedName>
</protein>
<dbReference type="Pfam" id="PF19991">
    <property type="entry name" value="HMA_2"/>
    <property type="match status" value="1"/>
</dbReference>
<dbReference type="Proteomes" id="UP001314903">
    <property type="component" value="Unassembled WGS sequence"/>
</dbReference>
<keyword evidence="2" id="KW-1185">Reference proteome</keyword>
<proteinExistence type="predicted"/>
<dbReference type="RefSeq" id="WP_209658077.1">
    <property type="nucleotide sequence ID" value="NZ_JAGGLI010000001.1"/>
</dbReference>
<name>A0ABS4KHX9_9FIRM</name>
<dbReference type="EMBL" id="JAGGLI010000001">
    <property type="protein sequence ID" value="MBP2026224.1"/>
    <property type="molecule type" value="Genomic_DNA"/>
</dbReference>
<evidence type="ECO:0000313" key="2">
    <source>
        <dbReference type="Proteomes" id="UP001314903"/>
    </source>
</evidence>
<reference evidence="1 2" key="1">
    <citation type="submission" date="2021-03" db="EMBL/GenBank/DDBJ databases">
        <title>Genomic Encyclopedia of Type Strains, Phase IV (KMG-IV): sequencing the most valuable type-strain genomes for metagenomic binning, comparative biology and taxonomic classification.</title>
        <authorList>
            <person name="Goeker M."/>
        </authorList>
    </citation>
    <scope>NUCLEOTIDE SEQUENCE [LARGE SCALE GENOMIC DNA]</scope>
    <source>
        <strain evidence="1 2">DSM 27512</strain>
    </source>
</reference>
<organism evidence="1 2">
    <name type="scientific">Acetoanaerobium pronyense</name>
    <dbReference type="NCBI Taxonomy" id="1482736"/>
    <lineage>
        <taxon>Bacteria</taxon>
        <taxon>Bacillati</taxon>
        <taxon>Bacillota</taxon>
        <taxon>Clostridia</taxon>
        <taxon>Peptostreptococcales</taxon>
        <taxon>Filifactoraceae</taxon>
        <taxon>Acetoanaerobium</taxon>
    </lineage>
</organism>
<comment type="caution">
    <text evidence="1">The sequence shown here is derived from an EMBL/GenBank/DDBJ whole genome shotgun (WGS) entry which is preliminary data.</text>
</comment>